<evidence type="ECO:0000313" key="2">
    <source>
        <dbReference type="Proteomes" id="UP000092600"/>
    </source>
</evidence>
<proteinExistence type="predicted"/>
<dbReference type="EMBL" id="LSRQ01000219">
    <property type="protein sequence ID" value="OAY84494.1"/>
    <property type="molecule type" value="Genomic_DNA"/>
</dbReference>
<dbReference type="AlphaFoldDB" id="A0A199W5A5"/>
<name>A0A199W5A5_ANACO</name>
<gene>
    <name evidence="1" type="ORF">ACMD2_21365</name>
</gene>
<evidence type="ECO:0000313" key="1">
    <source>
        <dbReference type="EMBL" id="OAY84494.1"/>
    </source>
</evidence>
<dbReference type="Proteomes" id="UP000092600">
    <property type="component" value="Unassembled WGS sequence"/>
</dbReference>
<protein>
    <submittedName>
        <fullName evidence="1">Uncharacterized protein</fullName>
    </submittedName>
</protein>
<reference evidence="1 2" key="1">
    <citation type="journal article" date="2016" name="DNA Res.">
        <title>The draft genome of MD-2 pineapple using hybrid error correction of long reads.</title>
        <authorList>
            <person name="Redwan R.M."/>
            <person name="Saidin A."/>
            <person name="Kumar S.V."/>
        </authorList>
    </citation>
    <scope>NUCLEOTIDE SEQUENCE [LARGE SCALE GENOMIC DNA]</scope>
    <source>
        <strain evidence="2">cv. MD2</strain>
        <tissue evidence="1">Leaf</tissue>
    </source>
</reference>
<accession>A0A199W5A5</accession>
<organism evidence="1 2">
    <name type="scientific">Ananas comosus</name>
    <name type="common">Pineapple</name>
    <name type="synonym">Ananas ananas</name>
    <dbReference type="NCBI Taxonomy" id="4615"/>
    <lineage>
        <taxon>Eukaryota</taxon>
        <taxon>Viridiplantae</taxon>
        <taxon>Streptophyta</taxon>
        <taxon>Embryophyta</taxon>
        <taxon>Tracheophyta</taxon>
        <taxon>Spermatophyta</taxon>
        <taxon>Magnoliopsida</taxon>
        <taxon>Liliopsida</taxon>
        <taxon>Poales</taxon>
        <taxon>Bromeliaceae</taxon>
        <taxon>Bromelioideae</taxon>
        <taxon>Ananas</taxon>
    </lineage>
</organism>
<comment type="caution">
    <text evidence="1">The sequence shown here is derived from an EMBL/GenBank/DDBJ whole genome shotgun (WGS) entry which is preliminary data.</text>
</comment>
<sequence length="72" mass="8021">MEGFLMAEISDLRLGGLGLVNAEGNLEESQIKKGVDLKIWLDEVAEVESQLRKPGSCELLKLRVIKLIIKSR</sequence>